<feature type="domain" description="No apical meristem-associated C-terminal" evidence="2">
    <location>
        <begin position="125"/>
        <end position="183"/>
    </location>
</feature>
<evidence type="ECO:0000313" key="6">
    <source>
        <dbReference type="Proteomes" id="UP000284657"/>
    </source>
</evidence>
<gene>
    <name evidence="3" type="ORF">BBJ29_001479</name>
    <name evidence="4" type="ORF">BBP00_00000075</name>
</gene>
<comment type="caution">
    <text evidence="4">The sequence shown here is derived from an EMBL/GenBank/DDBJ whole genome shotgun (WGS) entry which is preliminary data.</text>
</comment>
<evidence type="ECO:0000313" key="3">
    <source>
        <dbReference type="EMBL" id="RLN58976.1"/>
    </source>
</evidence>
<evidence type="ECO:0000256" key="1">
    <source>
        <dbReference type="SAM" id="MobiDB-lite"/>
    </source>
</evidence>
<evidence type="ECO:0000313" key="4">
    <source>
        <dbReference type="EMBL" id="RLN69969.1"/>
    </source>
</evidence>
<dbReference type="InterPro" id="IPR029466">
    <property type="entry name" value="NAM-associated_C"/>
</dbReference>
<feature type="region of interest" description="Disordered" evidence="1">
    <location>
        <begin position="300"/>
        <end position="321"/>
    </location>
</feature>
<dbReference type="Proteomes" id="UP000277300">
    <property type="component" value="Unassembled WGS sequence"/>
</dbReference>
<name>A0A3F2S441_9STRA</name>
<dbReference type="OrthoDB" id="2507178at2759"/>
<evidence type="ECO:0000259" key="2">
    <source>
        <dbReference type="Pfam" id="PF14303"/>
    </source>
</evidence>
<dbReference type="Pfam" id="PF14303">
    <property type="entry name" value="NAM-associated"/>
    <property type="match status" value="1"/>
</dbReference>
<reference evidence="5 6" key="1">
    <citation type="submission" date="2018-07" db="EMBL/GenBank/DDBJ databases">
        <title>Genome sequencing of oomycete isolates from Chile give support for New Zealand origin for Phytophthora kernoviae and make available the first Nothophytophthora sp. genome.</title>
        <authorList>
            <person name="Studholme D.J."/>
            <person name="Sanfuentes E."/>
            <person name="Panda P."/>
            <person name="Hill R."/>
            <person name="Sambles C."/>
            <person name="Grant M."/>
            <person name="Williams N.M."/>
            <person name="Mcdougal R.L."/>
        </authorList>
    </citation>
    <scope>NUCLEOTIDE SEQUENCE [LARGE SCALE GENOMIC DNA]</scope>
    <source>
        <strain evidence="4">Chile6</strain>
        <strain evidence="3">Chile7</strain>
    </source>
</reference>
<dbReference type="AlphaFoldDB" id="A0A3F2S441"/>
<proteinExistence type="predicted"/>
<dbReference type="EMBL" id="MBDO02000001">
    <property type="protein sequence ID" value="RLN69969.1"/>
    <property type="molecule type" value="Genomic_DNA"/>
</dbReference>
<accession>A0A3F2S441</accession>
<organism evidence="4 5">
    <name type="scientific">Phytophthora kernoviae</name>
    <dbReference type="NCBI Taxonomy" id="325452"/>
    <lineage>
        <taxon>Eukaryota</taxon>
        <taxon>Sar</taxon>
        <taxon>Stramenopiles</taxon>
        <taxon>Oomycota</taxon>
        <taxon>Peronosporomycetes</taxon>
        <taxon>Peronosporales</taxon>
        <taxon>Peronosporaceae</taxon>
        <taxon>Phytophthora</taxon>
    </lineage>
</organism>
<dbReference type="PANTHER" id="PTHR45023:SF4">
    <property type="entry name" value="GLYCINE-RICH PROTEIN-RELATED"/>
    <property type="match status" value="1"/>
</dbReference>
<sequence>MGKKTNWTVTEDQTLCHAWLDASELQLQTGDHKATSFWNSVHELFQQKAESSVERPLNGLKIRWTRINRDSQKFALIFHEVQAHGMKIAEENSGEPGDAAAVVLLTEQQWIEETKDQFLRSHGSKFSFETCWKLLRYAPKWQQLVDNASSRAPALTAPTFLPEDAKSATAVLTTSAPQEPTTSSPNFYSGYAISCDYAGADSFVLPEVAPPTADVNAFVPSSGRHKRRATQELLDAGSYAPLHQFYGLASTLVDEIKRHNNLLEDQNTIALLRVDPDMIPDGDGRNSFHVLRNRYLKKARTTANEHSDNHRHHHNMTDSVV</sequence>
<dbReference type="EMBL" id="MBAD02001076">
    <property type="protein sequence ID" value="RLN58976.1"/>
    <property type="molecule type" value="Genomic_DNA"/>
</dbReference>
<protein>
    <recommendedName>
        <fullName evidence="2">No apical meristem-associated C-terminal domain-containing protein</fullName>
    </recommendedName>
</protein>
<dbReference type="PANTHER" id="PTHR45023">
    <property type="match status" value="1"/>
</dbReference>
<dbReference type="Proteomes" id="UP000284657">
    <property type="component" value="Unassembled WGS sequence"/>
</dbReference>
<evidence type="ECO:0000313" key="5">
    <source>
        <dbReference type="Proteomes" id="UP000277300"/>
    </source>
</evidence>